<evidence type="ECO:0000259" key="1">
    <source>
        <dbReference type="Pfam" id="PF07812"/>
    </source>
</evidence>
<dbReference type="OrthoDB" id="61834at2157"/>
<evidence type="ECO:0000313" key="3">
    <source>
        <dbReference type="Proteomes" id="UP000191661"/>
    </source>
</evidence>
<evidence type="ECO:0000313" key="2">
    <source>
        <dbReference type="EMBL" id="OQD58513.1"/>
    </source>
</evidence>
<gene>
    <name evidence="2" type="ORF">MBBAR_13c00120</name>
</gene>
<proteinExistence type="predicted"/>
<protein>
    <recommendedName>
        <fullName evidence="1">TfuA-like core domain-containing protein</fullName>
    </recommendedName>
</protein>
<name>A0A1V6N1S0_METAZ</name>
<dbReference type="AlphaFoldDB" id="A0A1V6N1S0"/>
<dbReference type="NCBIfam" id="NF033432">
    <property type="entry name" value="ThioGly_TfuA_rel"/>
    <property type="match status" value="1"/>
</dbReference>
<sequence length="212" mass="23448">MDEKKIIIFTGPSLSIEEASKILKADYREPIQRGDILKAMQDSPDIIGIIDGVFHQSPAVGHKEIIEAINKGITIVGGGSMGALRASELDSLGMKGIGYVYNEYSSGNIESDDDVAIVFDSATGEPFSEALVNVDYKFKEAVKSGIINDDERKELISVAKSIYYPKRTYYNIFKNSSIDEGKKEKLIDFIVELVDVKKQDAIAVLKYIKDLK</sequence>
<keyword evidence="3" id="KW-1185">Reference proteome</keyword>
<feature type="domain" description="TfuA-like core" evidence="1">
    <location>
        <begin position="51"/>
        <end position="168"/>
    </location>
</feature>
<dbReference type="Pfam" id="PF07812">
    <property type="entry name" value="TfuA"/>
    <property type="match status" value="1"/>
</dbReference>
<dbReference type="RefSeq" id="WP_080460602.1">
    <property type="nucleotide sequence ID" value="NZ_JXMW01000013.1"/>
</dbReference>
<dbReference type="EMBL" id="JXMW01000013">
    <property type="protein sequence ID" value="OQD58513.1"/>
    <property type="molecule type" value="Genomic_DNA"/>
</dbReference>
<reference evidence="2 3" key="1">
    <citation type="submission" date="2014-12" db="EMBL/GenBank/DDBJ databases">
        <title>Genome sequence of Methanobrevibacter arboriphilicus DH1, DSM1125.</title>
        <authorList>
            <person name="Poehlein A."/>
            <person name="Thauer R.K."/>
            <person name="Seedorf H."/>
            <person name="Daniel R."/>
        </authorList>
    </citation>
    <scope>NUCLEOTIDE SEQUENCE [LARGE SCALE GENOMIC DNA]</scope>
    <source>
        <strain evidence="2 3">DH1</strain>
    </source>
</reference>
<accession>A0A1V6N1S0</accession>
<dbReference type="InterPro" id="IPR012924">
    <property type="entry name" value="TfuA_core"/>
</dbReference>
<dbReference type="Proteomes" id="UP000191661">
    <property type="component" value="Unassembled WGS sequence"/>
</dbReference>
<comment type="caution">
    <text evidence="2">The sequence shown here is derived from an EMBL/GenBank/DDBJ whole genome shotgun (WGS) entry which is preliminary data.</text>
</comment>
<organism evidence="2 3">
    <name type="scientific">Methanobrevibacter arboriphilus JCM 13429 = DSM 1125</name>
    <dbReference type="NCBI Taxonomy" id="1300164"/>
    <lineage>
        <taxon>Archaea</taxon>
        <taxon>Methanobacteriati</taxon>
        <taxon>Methanobacteriota</taxon>
        <taxon>Methanomada group</taxon>
        <taxon>Methanobacteria</taxon>
        <taxon>Methanobacteriales</taxon>
        <taxon>Methanobacteriaceae</taxon>
        <taxon>Methanobrevibacter</taxon>
    </lineage>
</organism>